<protein>
    <submittedName>
        <fullName evidence="4">Trypsin-like serine protease</fullName>
    </submittedName>
</protein>
<dbReference type="PANTHER" id="PTHR24276">
    <property type="entry name" value="POLYSERASE-RELATED"/>
    <property type="match status" value="1"/>
</dbReference>
<evidence type="ECO:0000313" key="5">
    <source>
        <dbReference type="Proteomes" id="UP000518300"/>
    </source>
</evidence>
<proteinExistence type="inferred from homology"/>
<dbReference type="InterPro" id="IPR001254">
    <property type="entry name" value="Trypsin_dom"/>
</dbReference>
<dbReference type="SUPFAM" id="SSF50494">
    <property type="entry name" value="Trypsin-like serine proteases"/>
    <property type="match status" value="1"/>
</dbReference>
<dbReference type="PROSITE" id="PS50240">
    <property type="entry name" value="TRYPSIN_DOM"/>
    <property type="match status" value="1"/>
</dbReference>
<keyword evidence="4" id="KW-0645">Protease</keyword>
<dbReference type="GO" id="GO:0004252">
    <property type="term" value="F:serine-type endopeptidase activity"/>
    <property type="evidence" value="ECO:0007669"/>
    <property type="project" value="InterPro"/>
</dbReference>
<dbReference type="InterPro" id="IPR050430">
    <property type="entry name" value="Peptidase_S1"/>
</dbReference>
<dbReference type="Proteomes" id="UP000518300">
    <property type="component" value="Unassembled WGS sequence"/>
</dbReference>
<dbReference type="InterPro" id="IPR001314">
    <property type="entry name" value="Peptidase_S1A"/>
</dbReference>
<keyword evidence="2" id="KW-1015">Disulfide bond</keyword>
<comment type="similarity">
    <text evidence="1">Belongs to the peptidase S1 family.</text>
</comment>
<dbReference type="PANTHER" id="PTHR24276:SF98">
    <property type="entry name" value="FI18310P1-RELATED"/>
    <property type="match status" value="1"/>
</dbReference>
<dbReference type="RefSeq" id="WP_169350118.1">
    <property type="nucleotide sequence ID" value="NZ_JABBJJ010000280.1"/>
</dbReference>
<comment type="caution">
    <text evidence="4">The sequence shown here is derived from an EMBL/GenBank/DDBJ whole genome shotgun (WGS) entry which is preliminary data.</text>
</comment>
<sequence length="581" mass="60908">MKPLKWSALALLVGSVVGCGVPEGEEAESVELGEQQSEIARGTAVPNGTYPWAVSLHTGATPSTGNVRCSGSHIAPGWVLTAQHCFDSNLDGVISASEFSANEIWASLDRTRISDTSRGQVIQGAQVFLNNTNDLALLRLASPSSAPIVQLANTIPAVNAAVTPAGWGLVNNSGTVPDNLQQGQFRVTGSNALDLFYTNVNTEEMCGGDSGGPVFTQVGGVVQVVAAHTNSPAGCGVNTGNATGSRVDVALPWIRSIIPAAYGFVWADQPSTAAYTPSSYYSHNSTGGTNTITRTAVGSYRVEMPGLGQSNGNVQVTAYGGTANRCKVSSWGPSGTALHVYIACYTAAGAAADSYFVAQYYRAGAGNPQQGAYLWANQPSTASYTPSRYYSYNSRGGTNTVTRTGVGAYQANLPGFTTIGGNVQVTAYGYGSHHCKVASWGTNIVYVRCFDAAGNPADTYWTLRYTDRHVANSGQRGAYAWLSDATSPTSTPSSWYQWHSLGSTLTASRSGTGSYTMHIPGIAAYNRTSAMVTAYGYTNTYCNVSSWFSNSSGGTDVNVQCRDATGGPADSLFTMSYITNL</sequence>
<name>A0A848LTU8_9BACT</name>
<accession>A0A848LTU8</accession>
<dbReference type="SMART" id="SM00020">
    <property type="entry name" value="Tryp_SPc"/>
    <property type="match status" value="1"/>
</dbReference>
<evidence type="ECO:0000259" key="3">
    <source>
        <dbReference type="PROSITE" id="PS50240"/>
    </source>
</evidence>
<dbReference type="PROSITE" id="PS51257">
    <property type="entry name" value="PROKAR_LIPOPROTEIN"/>
    <property type="match status" value="1"/>
</dbReference>
<organism evidence="4 5">
    <name type="scientific">Pyxidicoccus fallax</name>
    <dbReference type="NCBI Taxonomy" id="394095"/>
    <lineage>
        <taxon>Bacteria</taxon>
        <taxon>Pseudomonadati</taxon>
        <taxon>Myxococcota</taxon>
        <taxon>Myxococcia</taxon>
        <taxon>Myxococcales</taxon>
        <taxon>Cystobacterineae</taxon>
        <taxon>Myxococcaceae</taxon>
        <taxon>Pyxidicoccus</taxon>
    </lineage>
</organism>
<evidence type="ECO:0000313" key="4">
    <source>
        <dbReference type="EMBL" id="NMO20913.1"/>
    </source>
</evidence>
<dbReference type="Gene3D" id="2.40.10.10">
    <property type="entry name" value="Trypsin-like serine proteases"/>
    <property type="match status" value="1"/>
</dbReference>
<evidence type="ECO:0000256" key="2">
    <source>
        <dbReference type="ARBA" id="ARBA00023157"/>
    </source>
</evidence>
<feature type="domain" description="Peptidase S1" evidence="3">
    <location>
        <begin position="39"/>
        <end position="259"/>
    </location>
</feature>
<dbReference type="EMBL" id="JABBJJ010000280">
    <property type="protein sequence ID" value="NMO20913.1"/>
    <property type="molecule type" value="Genomic_DNA"/>
</dbReference>
<dbReference type="Pfam" id="PF00089">
    <property type="entry name" value="Trypsin"/>
    <property type="match status" value="1"/>
</dbReference>
<keyword evidence="4" id="KW-0378">Hydrolase</keyword>
<dbReference type="InterPro" id="IPR043504">
    <property type="entry name" value="Peptidase_S1_PA_chymotrypsin"/>
</dbReference>
<gene>
    <name evidence="4" type="ORF">HG543_39625</name>
</gene>
<evidence type="ECO:0000256" key="1">
    <source>
        <dbReference type="ARBA" id="ARBA00007664"/>
    </source>
</evidence>
<keyword evidence="5" id="KW-1185">Reference proteome</keyword>
<reference evidence="4 5" key="1">
    <citation type="submission" date="2020-04" db="EMBL/GenBank/DDBJ databases">
        <title>Draft genome of Pyxidicoccus fallax type strain.</title>
        <authorList>
            <person name="Whitworth D.E."/>
        </authorList>
    </citation>
    <scope>NUCLEOTIDE SEQUENCE [LARGE SCALE GENOMIC DNA]</scope>
    <source>
        <strain evidence="4 5">DSM 14698</strain>
    </source>
</reference>
<dbReference type="GO" id="GO:0006508">
    <property type="term" value="P:proteolysis"/>
    <property type="evidence" value="ECO:0007669"/>
    <property type="project" value="UniProtKB-KW"/>
</dbReference>
<dbReference type="PRINTS" id="PR00722">
    <property type="entry name" value="CHYMOTRYPSIN"/>
</dbReference>
<dbReference type="AlphaFoldDB" id="A0A848LTU8"/>
<dbReference type="InterPro" id="IPR009003">
    <property type="entry name" value="Peptidase_S1_PA"/>
</dbReference>